<organism evidence="1 2">
    <name type="scientific">Amanita muscaria (strain Koide BX008)</name>
    <dbReference type="NCBI Taxonomy" id="946122"/>
    <lineage>
        <taxon>Eukaryota</taxon>
        <taxon>Fungi</taxon>
        <taxon>Dikarya</taxon>
        <taxon>Basidiomycota</taxon>
        <taxon>Agaricomycotina</taxon>
        <taxon>Agaricomycetes</taxon>
        <taxon>Agaricomycetidae</taxon>
        <taxon>Agaricales</taxon>
        <taxon>Pluteineae</taxon>
        <taxon>Amanitaceae</taxon>
        <taxon>Amanita</taxon>
    </lineage>
</organism>
<proteinExistence type="predicted"/>
<dbReference type="AlphaFoldDB" id="A0A0C2SL63"/>
<dbReference type="Proteomes" id="UP000054549">
    <property type="component" value="Unassembled WGS sequence"/>
</dbReference>
<sequence>MWLSCQWHGLSPSPSSEALCCGQILDRLVEQSNRWRHAYFTLHICEAETLCRVKNRLPMLRSLQCRFVRYDTEVDMQDFND</sequence>
<evidence type="ECO:0000313" key="1">
    <source>
        <dbReference type="EMBL" id="KIL54664.1"/>
    </source>
</evidence>
<protein>
    <submittedName>
        <fullName evidence="1">Uncharacterized protein</fullName>
    </submittedName>
</protein>
<evidence type="ECO:0000313" key="2">
    <source>
        <dbReference type="Proteomes" id="UP000054549"/>
    </source>
</evidence>
<dbReference type="HOGENOM" id="CLU_2573416_0_0_1"/>
<reference evidence="1 2" key="1">
    <citation type="submission" date="2014-04" db="EMBL/GenBank/DDBJ databases">
        <title>Evolutionary Origins and Diversification of the Mycorrhizal Mutualists.</title>
        <authorList>
            <consortium name="DOE Joint Genome Institute"/>
            <consortium name="Mycorrhizal Genomics Consortium"/>
            <person name="Kohler A."/>
            <person name="Kuo A."/>
            <person name="Nagy L.G."/>
            <person name="Floudas D."/>
            <person name="Copeland A."/>
            <person name="Barry K.W."/>
            <person name="Cichocki N."/>
            <person name="Veneault-Fourrey C."/>
            <person name="LaButti K."/>
            <person name="Lindquist E.A."/>
            <person name="Lipzen A."/>
            <person name="Lundell T."/>
            <person name="Morin E."/>
            <person name="Murat C."/>
            <person name="Riley R."/>
            <person name="Ohm R."/>
            <person name="Sun H."/>
            <person name="Tunlid A."/>
            <person name="Henrissat B."/>
            <person name="Grigoriev I.V."/>
            <person name="Hibbett D.S."/>
            <person name="Martin F."/>
        </authorList>
    </citation>
    <scope>NUCLEOTIDE SEQUENCE [LARGE SCALE GENOMIC DNA]</scope>
    <source>
        <strain evidence="1 2">Koide BX008</strain>
    </source>
</reference>
<name>A0A0C2SL63_AMAMK</name>
<dbReference type="EMBL" id="KN818667">
    <property type="protein sequence ID" value="KIL54664.1"/>
    <property type="molecule type" value="Genomic_DNA"/>
</dbReference>
<dbReference type="InParanoid" id="A0A0C2SL63"/>
<accession>A0A0C2SL63</accession>
<keyword evidence="2" id="KW-1185">Reference proteome</keyword>
<gene>
    <name evidence="1" type="ORF">M378DRAFT_174125</name>
</gene>